<feature type="transmembrane region" description="Helical" evidence="1">
    <location>
        <begin position="127"/>
        <end position="151"/>
    </location>
</feature>
<dbReference type="InterPro" id="IPR000045">
    <property type="entry name" value="Prepilin_IV_endopep_pep"/>
</dbReference>
<reference evidence="4" key="1">
    <citation type="submission" date="2017-02" db="EMBL/GenBank/DDBJ databases">
        <authorList>
            <person name="Varghese N."/>
            <person name="Submissions S."/>
        </authorList>
    </citation>
    <scope>NUCLEOTIDE SEQUENCE [LARGE SCALE GENOMIC DNA]</scope>
    <source>
        <strain evidence="4">VKM Ac-2052</strain>
    </source>
</reference>
<evidence type="ECO:0000313" key="3">
    <source>
        <dbReference type="EMBL" id="SKA99487.1"/>
    </source>
</evidence>
<feature type="domain" description="Prepilin type IV endopeptidase peptidase" evidence="2">
    <location>
        <begin position="57"/>
        <end position="155"/>
    </location>
</feature>
<dbReference type="AlphaFoldDB" id="A0A1T4YCD3"/>
<keyword evidence="1" id="KW-0812">Transmembrane</keyword>
<name>A0A1T4YCD3_9MICO</name>
<feature type="transmembrane region" description="Helical" evidence="1">
    <location>
        <begin position="68"/>
        <end position="89"/>
    </location>
</feature>
<evidence type="ECO:0000313" key="4">
    <source>
        <dbReference type="Proteomes" id="UP000189735"/>
    </source>
</evidence>
<dbReference type="RefSeq" id="WP_078714923.1">
    <property type="nucleotide sequence ID" value="NZ_FUYG01000007.1"/>
</dbReference>
<dbReference type="EMBL" id="FUYG01000007">
    <property type="protein sequence ID" value="SKA99487.1"/>
    <property type="molecule type" value="Genomic_DNA"/>
</dbReference>
<sequence>MTLERLPRQPVGLLDVVRHAHPWQAVIVAVLICLAFAGVGIAPGFVTVAWLALVTPSLVIIDLRQRRLPNVLVVPGLGAVLIDGCWASVSSGEFPVPAALTTSIVAAVMLALNLVGGLGMGDVKLSVVMAGCLSLVVPILAVSALMLAFLLGGAYSAALLLRRRELRGRRIAFGPLLLSAFWAVVALRALSGMARAFVS</sequence>
<dbReference type="Pfam" id="PF01478">
    <property type="entry name" value="Peptidase_A24"/>
    <property type="match status" value="1"/>
</dbReference>
<organism evidence="3 4">
    <name type="scientific">Agreia bicolorata</name>
    <dbReference type="NCBI Taxonomy" id="110935"/>
    <lineage>
        <taxon>Bacteria</taxon>
        <taxon>Bacillati</taxon>
        <taxon>Actinomycetota</taxon>
        <taxon>Actinomycetes</taxon>
        <taxon>Micrococcales</taxon>
        <taxon>Microbacteriaceae</taxon>
        <taxon>Agreia</taxon>
    </lineage>
</organism>
<feature type="transmembrane region" description="Helical" evidence="1">
    <location>
        <begin position="171"/>
        <end position="190"/>
    </location>
</feature>
<gene>
    <name evidence="3" type="ORF">SAMN06295879_2817</name>
</gene>
<feature type="transmembrane region" description="Helical" evidence="1">
    <location>
        <begin position="95"/>
        <end position="115"/>
    </location>
</feature>
<evidence type="ECO:0000256" key="1">
    <source>
        <dbReference type="SAM" id="Phobius"/>
    </source>
</evidence>
<keyword evidence="1" id="KW-0472">Membrane</keyword>
<proteinExistence type="predicted"/>
<dbReference type="Proteomes" id="UP000189735">
    <property type="component" value="Unassembled WGS sequence"/>
</dbReference>
<dbReference type="GO" id="GO:0004190">
    <property type="term" value="F:aspartic-type endopeptidase activity"/>
    <property type="evidence" value="ECO:0007669"/>
    <property type="project" value="InterPro"/>
</dbReference>
<feature type="transmembrane region" description="Helical" evidence="1">
    <location>
        <begin position="23"/>
        <end position="56"/>
    </location>
</feature>
<accession>A0A1T4YCD3</accession>
<keyword evidence="1" id="KW-1133">Transmembrane helix</keyword>
<protein>
    <submittedName>
        <fullName evidence="3">Type IV leader peptidase family protein</fullName>
    </submittedName>
</protein>
<evidence type="ECO:0000259" key="2">
    <source>
        <dbReference type="Pfam" id="PF01478"/>
    </source>
</evidence>
<dbReference type="Gene3D" id="1.20.120.1220">
    <property type="match status" value="1"/>
</dbReference>
<dbReference type="GO" id="GO:0016020">
    <property type="term" value="C:membrane"/>
    <property type="evidence" value="ECO:0007669"/>
    <property type="project" value="InterPro"/>
</dbReference>